<protein>
    <submittedName>
        <fullName evidence="2">Glycosyltransferase</fullName>
        <ecNumber evidence="2">2.4.-.-</ecNumber>
    </submittedName>
</protein>
<dbReference type="PANTHER" id="PTHR46401:SF2">
    <property type="entry name" value="GLYCOSYLTRANSFERASE WBBK-RELATED"/>
    <property type="match status" value="1"/>
</dbReference>
<dbReference type="SUPFAM" id="SSF53756">
    <property type="entry name" value="UDP-Glycosyltransferase/glycogen phosphorylase"/>
    <property type="match status" value="1"/>
</dbReference>
<dbReference type="Gene3D" id="3.40.50.2000">
    <property type="entry name" value="Glycogen Phosphorylase B"/>
    <property type="match status" value="1"/>
</dbReference>
<dbReference type="GO" id="GO:0016757">
    <property type="term" value="F:glycosyltransferase activity"/>
    <property type="evidence" value="ECO:0007669"/>
    <property type="project" value="UniProtKB-KW"/>
</dbReference>
<evidence type="ECO:0000313" key="3">
    <source>
        <dbReference type="Proteomes" id="UP001455384"/>
    </source>
</evidence>
<evidence type="ECO:0000256" key="1">
    <source>
        <dbReference type="ARBA" id="ARBA00022679"/>
    </source>
</evidence>
<dbReference type="EMBL" id="CP138333">
    <property type="protein sequence ID" value="WZX30250.2"/>
    <property type="molecule type" value="Genomic_DNA"/>
</dbReference>
<reference evidence="3" key="1">
    <citation type="submission" date="2023-10" db="EMBL/GenBank/DDBJ databases">
        <title>Genome analysis and identification of Salinococcus sp. Bachu38 nov., a PGPR from the rhizosphere of Tamarix.</title>
        <authorList>
            <person name="Liang Z."/>
            <person name="Zhang X."/>
            <person name="Jia J."/>
            <person name="Chen X."/>
            <person name="Wang Y."/>
            <person name="Wang Q."/>
            <person name="Wang R."/>
        </authorList>
    </citation>
    <scope>NUCLEOTIDE SEQUENCE [LARGE SCALE GENOMIC DNA]</scope>
    <source>
        <strain evidence="3">Bachu38</strain>
    </source>
</reference>
<keyword evidence="1 2" id="KW-0808">Transferase</keyword>
<sequence>MRDIFSWDISLYLKKYHNTEYIIDIADNYPEVFKSRFRSKTLSNFLAYFYNLSEKIAVKNSRFVFVVTDYSKNLLIKKHKLKPESISILNNYPQRSDVLTPKSCLKPINVSSKPSLVYVGTVDQKVRNLDDVLSYIKDTDIELNIYSYNKETIEKMVDIHQVKDNVKIHEPVKRSNLIKSIRKYDIGIIPHKLILGTEYTVPNKLYDYIHSEVPILATKNKAMTREIQNLGVGRTYNNKKTFYHELYYLINNKDKYLNHICQVKHECVWEKQNDVIKGRLL</sequence>
<dbReference type="PANTHER" id="PTHR46401">
    <property type="entry name" value="GLYCOSYLTRANSFERASE WBBK-RELATED"/>
    <property type="match status" value="1"/>
</dbReference>
<organism evidence="2 3">
    <name type="scientific">Salinicoccus bachuensis</name>
    <dbReference type="NCBI Taxonomy" id="3136731"/>
    <lineage>
        <taxon>Bacteria</taxon>
        <taxon>Bacillati</taxon>
        <taxon>Bacillota</taxon>
        <taxon>Bacilli</taxon>
        <taxon>Bacillales</taxon>
        <taxon>Staphylococcaceae</taxon>
        <taxon>Salinicoccus</taxon>
    </lineage>
</organism>
<dbReference type="Proteomes" id="UP001455384">
    <property type="component" value="Chromosome"/>
</dbReference>
<dbReference type="EC" id="2.4.-.-" evidence="2"/>
<keyword evidence="3" id="KW-1185">Reference proteome</keyword>
<accession>A0ABZ3CLD6</accession>
<proteinExistence type="predicted"/>
<gene>
    <name evidence="2" type="ORF">RQP18_03440</name>
</gene>
<evidence type="ECO:0000313" key="2">
    <source>
        <dbReference type="EMBL" id="WZX30250.2"/>
    </source>
</evidence>
<dbReference type="RefSeq" id="WP_373446117.1">
    <property type="nucleotide sequence ID" value="NZ_CP138333.2"/>
</dbReference>
<name>A0ABZ3CLD6_9STAP</name>
<keyword evidence="2" id="KW-0328">Glycosyltransferase</keyword>